<evidence type="ECO:0000259" key="8">
    <source>
        <dbReference type="PROSITE" id="PS51459"/>
    </source>
</evidence>
<evidence type="ECO:0000256" key="7">
    <source>
        <dbReference type="ARBA" id="ARBA00048696"/>
    </source>
</evidence>
<evidence type="ECO:0000256" key="6">
    <source>
        <dbReference type="ARBA" id="ARBA00047939"/>
    </source>
</evidence>
<dbReference type="SUPFAM" id="SSF140931">
    <property type="entry name" value="Fic-like"/>
    <property type="match status" value="1"/>
</dbReference>
<sequence length="219" mass="25114">MAKHYEWGDYYIPGTRVLRNLFTSPEKPYGETDAAKLKQLEESKVSGRMLLLAQQPIRGNFDFAHMKAIHGLLFQDVYEWAGQERTAPSFWDPRMSKEGHRYFPAGEPMLEQANRIYRGLAAKNYLTGLSREEFVREYAELWNELNVVHAFREGNTRTQFVFFSQLAEHAGYRLVPAAFAVAAGLRDEFVEARFEGQDTGRSARLAEVLAQAIVSWSKV</sequence>
<keyword evidence="3" id="KW-0547">Nucleotide-binding</keyword>
<evidence type="ECO:0000256" key="5">
    <source>
        <dbReference type="ARBA" id="ARBA00034531"/>
    </source>
</evidence>
<evidence type="ECO:0000256" key="2">
    <source>
        <dbReference type="ARBA" id="ARBA00022695"/>
    </source>
</evidence>
<reference evidence="9" key="1">
    <citation type="submission" date="2020-04" db="EMBL/GenBank/DDBJ databases">
        <title>Deep metagenomics examines the oral microbiome during advanced dental caries in children, revealing novel taxa and co-occurrences with host molecules.</title>
        <authorList>
            <person name="Baker J.L."/>
            <person name="Morton J.T."/>
            <person name="Dinis M."/>
            <person name="Alvarez R."/>
            <person name="Tran N.C."/>
            <person name="Knight R."/>
            <person name="Edlund A."/>
        </authorList>
    </citation>
    <scope>NUCLEOTIDE SEQUENCE</scope>
    <source>
        <strain evidence="9">JCVI_29_bin.11</strain>
    </source>
</reference>
<proteinExistence type="predicted"/>
<evidence type="ECO:0000313" key="10">
    <source>
        <dbReference type="Proteomes" id="UP000713964"/>
    </source>
</evidence>
<dbReference type="Pfam" id="PF02661">
    <property type="entry name" value="Fic"/>
    <property type="match status" value="1"/>
</dbReference>
<evidence type="ECO:0000256" key="3">
    <source>
        <dbReference type="ARBA" id="ARBA00022741"/>
    </source>
</evidence>
<dbReference type="InterPro" id="IPR003812">
    <property type="entry name" value="Fido"/>
</dbReference>
<comment type="catalytic activity">
    <reaction evidence="6">
        <text>L-threonyl-[protein] + ATP = 3-O-(5'-adenylyl)-L-threonyl-[protein] + diphosphate</text>
        <dbReference type="Rhea" id="RHEA:54292"/>
        <dbReference type="Rhea" id="RHEA-COMP:11060"/>
        <dbReference type="Rhea" id="RHEA-COMP:13847"/>
        <dbReference type="ChEBI" id="CHEBI:30013"/>
        <dbReference type="ChEBI" id="CHEBI:30616"/>
        <dbReference type="ChEBI" id="CHEBI:33019"/>
        <dbReference type="ChEBI" id="CHEBI:138113"/>
        <dbReference type="EC" id="2.7.7.108"/>
    </reaction>
</comment>
<keyword evidence="2" id="KW-0548">Nucleotidyltransferase</keyword>
<feature type="domain" description="Fido" evidence="8">
    <location>
        <begin position="61"/>
        <end position="211"/>
    </location>
</feature>
<name>A0A930L3P8_9MICC</name>
<dbReference type="Gene3D" id="1.10.3290.10">
    <property type="entry name" value="Fido-like domain"/>
    <property type="match status" value="1"/>
</dbReference>
<dbReference type="Proteomes" id="UP000713964">
    <property type="component" value="Unassembled WGS sequence"/>
</dbReference>
<dbReference type="GO" id="GO:0005524">
    <property type="term" value="F:ATP binding"/>
    <property type="evidence" value="ECO:0007669"/>
    <property type="project" value="UniProtKB-KW"/>
</dbReference>
<dbReference type="InterPro" id="IPR036597">
    <property type="entry name" value="Fido-like_dom_sf"/>
</dbReference>
<comment type="caution">
    <text evidence="9">The sequence shown here is derived from an EMBL/GenBank/DDBJ whole genome shotgun (WGS) entry which is preliminary data.</text>
</comment>
<organism evidence="9 10">
    <name type="scientific">Rothia mucilaginosa</name>
    <dbReference type="NCBI Taxonomy" id="43675"/>
    <lineage>
        <taxon>Bacteria</taxon>
        <taxon>Bacillati</taxon>
        <taxon>Actinomycetota</taxon>
        <taxon>Actinomycetes</taxon>
        <taxon>Micrococcales</taxon>
        <taxon>Micrococcaceae</taxon>
        <taxon>Rothia</taxon>
    </lineage>
</organism>
<dbReference type="AlphaFoldDB" id="A0A930L3P8"/>
<evidence type="ECO:0000256" key="1">
    <source>
        <dbReference type="ARBA" id="ARBA00022679"/>
    </source>
</evidence>
<accession>A0A930L3P8</accession>
<dbReference type="EMBL" id="JABZXL010000008">
    <property type="protein sequence ID" value="MBF1659007.1"/>
    <property type="molecule type" value="Genomic_DNA"/>
</dbReference>
<dbReference type="PANTHER" id="PTHR39560">
    <property type="entry name" value="PROTEIN ADENYLYLTRANSFERASE FIC-RELATED"/>
    <property type="match status" value="1"/>
</dbReference>
<gene>
    <name evidence="9" type="ORF">HXO58_04130</name>
</gene>
<protein>
    <recommendedName>
        <fullName evidence="5">protein adenylyltransferase</fullName>
        <ecNumber evidence="5">2.7.7.108</ecNumber>
    </recommendedName>
</protein>
<dbReference type="PROSITE" id="PS51459">
    <property type="entry name" value="FIDO"/>
    <property type="match status" value="1"/>
</dbReference>
<keyword evidence="4" id="KW-0067">ATP-binding</keyword>
<dbReference type="PANTHER" id="PTHR39560:SF1">
    <property type="entry name" value="PROTEIN ADENYLYLTRANSFERASE FIC-RELATED"/>
    <property type="match status" value="1"/>
</dbReference>
<dbReference type="EC" id="2.7.7.108" evidence="5"/>
<comment type="catalytic activity">
    <reaction evidence="7">
        <text>L-tyrosyl-[protein] + ATP = O-(5'-adenylyl)-L-tyrosyl-[protein] + diphosphate</text>
        <dbReference type="Rhea" id="RHEA:54288"/>
        <dbReference type="Rhea" id="RHEA-COMP:10136"/>
        <dbReference type="Rhea" id="RHEA-COMP:13846"/>
        <dbReference type="ChEBI" id="CHEBI:30616"/>
        <dbReference type="ChEBI" id="CHEBI:33019"/>
        <dbReference type="ChEBI" id="CHEBI:46858"/>
        <dbReference type="ChEBI" id="CHEBI:83624"/>
        <dbReference type="EC" id="2.7.7.108"/>
    </reaction>
</comment>
<dbReference type="GO" id="GO:0070733">
    <property type="term" value="F:AMPylase activity"/>
    <property type="evidence" value="ECO:0007669"/>
    <property type="project" value="UniProtKB-EC"/>
</dbReference>
<keyword evidence="1" id="KW-0808">Transferase</keyword>
<evidence type="ECO:0000313" key="9">
    <source>
        <dbReference type="EMBL" id="MBF1659007.1"/>
    </source>
</evidence>
<dbReference type="GO" id="GO:0051302">
    <property type="term" value="P:regulation of cell division"/>
    <property type="evidence" value="ECO:0007669"/>
    <property type="project" value="TreeGrafter"/>
</dbReference>
<evidence type="ECO:0000256" key="4">
    <source>
        <dbReference type="ARBA" id="ARBA00022840"/>
    </source>
</evidence>